<dbReference type="SUPFAM" id="SSF56399">
    <property type="entry name" value="ADP-ribosylation"/>
    <property type="match status" value="1"/>
</dbReference>
<sequence length="111" mass="12553">MIIYKIFRQSEWDAFKVDRSTPGAPIDLQDGYIHFSTRDQVAGTLAKHFAAENDLVLLAIDSARLGPKLIWEEARGGDLFPHLYRALRMDEVLWSRSIELTSQGHATGPLE</sequence>
<proteinExistence type="predicted"/>
<dbReference type="Gene3D" id="3.20.170.20">
    <property type="entry name" value="Protein of unknown function DUF952"/>
    <property type="match status" value="1"/>
</dbReference>
<dbReference type="Pfam" id="PF06108">
    <property type="entry name" value="DUF952"/>
    <property type="match status" value="1"/>
</dbReference>
<keyword evidence="2" id="KW-1185">Reference proteome</keyword>
<organism evidence="1 2">
    <name type="scientific">Paracoccus onchidii</name>
    <dbReference type="NCBI Taxonomy" id="3017813"/>
    <lineage>
        <taxon>Bacteria</taxon>
        <taxon>Pseudomonadati</taxon>
        <taxon>Pseudomonadota</taxon>
        <taxon>Alphaproteobacteria</taxon>
        <taxon>Rhodobacterales</taxon>
        <taxon>Paracoccaceae</taxon>
        <taxon>Paracoccus</taxon>
    </lineage>
</organism>
<reference evidence="1" key="1">
    <citation type="submission" date="2022-12" db="EMBL/GenBank/DDBJ databases">
        <title>Paracoccus onchidii sp. nov., isolated from a marine invertebrate from the South China Sea.</title>
        <authorList>
            <person name="Xu S."/>
            <person name="Liu Z."/>
            <person name="Xu Y."/>
        </authorList>
    </citation>
    <scope>NUCLEOTIDE SEQUENCE</scope>
    <source>
        <strain evidence="1">Z330</strain>
    </source>
</reference>
<dbReference type="InterPro" id="IPR009297">
    <property type="entry name" value="DUF952"/>
</dbReference>
<comment type="caution">
    <text evidence="1">The sequence shown here is derived from an EMBL/GenBank/DDBJ whole genome shotgun (WGS) entry which is preliminary data.</text>
</comment>
<dbReference type="RefSeq" id="WP_271889162.1">
    <property type="nucleotide sequence ID" value="NZ_JAQBIE010000012.1"/>
</dbReference>
<dbReference type="Proteomes" id="UP001165641">
    <property type="component" value="Unassembled WGS sequence"/>
</dbReference>
<protein>
    <submittedName>
        <fullName evidence="1">DUF952 domain-containing protein</fullName>
    </submittedName>
</protein>
<dbReference type="EMBL" id="JAQBIE010000012">
    <property type="protein sequence ID" value="MDB6178042.1"/>
    <property type="molecule type" value="Genomic_DNA"/>
</dbReference>
<evidence type="ECO:0000313" key="2">
    <source>
        <dbReference type="Proteomes" id="UP001165641"/>
    </source>
</evidence>
<dbReference type="PANTHER" id="PTHR34129:SF1">
    <property type="entry name" value="DUF952 DOMAIN-CONTAINING PROTEIN"/>
    <property type="match status" value="1"/>
</dbReference>
<accession>A0ABT4ZFA1</accession>
<dbReference type="PANTHER" id="PTHR34129">
    <property type="entry name" value="BLR1139 PROTEIN"/>
    <property type="match status" value="1"/>
</dbReference>
<gene>
    <name evidence="1" type="ORF">PAF17_11060</name>
</gene>
<evidence type="ECO:0000313" key="1">
    <source>
        <dbReference type="EMBL" id="MDB6178042.1"/>
    </source>
</evidence>
<name>A0ABT4ZFA1_9RHOB</name>